<name>A0AAP0DB38_9ASTR</name>
<dbReference type="Pfam" id="PF00106">
    <property type="entry name" value="adh_short"/>
    <property type="match status" value="1"/>
</dbReference>
<dbReference type="AlphaFoldDB" id="A0AAP0DB38"/>
<proteinExistence type="inferred from homology"/>
<dbReference type="PANTHER" id="PTHR44375:SF15">
    <property type="entry name" value="GLUCOSE_RIBITOL DEHYDROGENASE-RELATED"/>
    <property type="match status" value="1"/>
</dbReference>
<evidence type="ECO:0000256" key="1">
    <source>
        <dbReference type="RuleBase" id="RU000363"/>
    </source>
</evidence>
<dbReference type="PANTHER" id="PTHR44375">
    <property type="entry name" value="BETA-KETOACYL-ACP REDUCTASE-LIKE PROTEIN-RELATED"/>
    <property type="match status" value="1"/>
</dbReference>
<evidence type="ECO:0000313" key="3">
    <source>
        <dbReference type="Proteomes" id="UP001408789"/>
    </source>
</evidence>
<dbReference type="InterPro" id="IPR002347">
    <property type="entry name" value="SDR_fam"/>
</dbReference>
<dbReference type="Gene3D" id="3.40.50.720">
    <property type="entry name" value="NAD(P)-binding Rossmann-like Domain"/>
    <property type="match status" value="1"/>
</dbReference>
<protein>
    <submittedName>
        <fullName evidence="2">Uncharacterized protein</fullName>
    </submittedName>
</protein>
<dbReference type="SUPFAM" id="SSF51735">
    <property type="entry name" value="NAD(P)-binding Rossmann-fold domains"/>
    <property type="match status" value="1"/>
</dbReference>
<reference evidence="2 3" key="1">
    <citation type="submission" date="2024-04" db="EMBL/GenBank/DDBJ databases">
        <title>The reference genome of an endangered Asteraceae, Deinandra increscens subsp. villosa, native to the Central Coast of California.</title>
        <authorList>
            <person name="Guilliams M."/>
            <person name="Hasenstab-Lehman K."/>
            <person name="Meyer R."/>
            <person name="Mcevoy S."/>
        </authorList>
    </citation>
    <scope>NUCLEOTIDE SEQUENCE [LARGE SCALE GENOMIC DNA]</scope>
    <source>
        <tissue evidence="2">Leaf</tissue>
    </source>
</reference>
<dbReference type="PROSITE" id="PS00061">
    <property type="entry name" value="ADH_SHORT"/>
    <property type="match status" value="1"/>
</dbReference>
<sequence length="289" mass="31661">MTISTQQPTNCELEPWRDLKGMVVMVTGASSGLGREFCIDLAKAGCKIIAAARRVDRLKSLCDEINNDHVNQTIARNLVMAVAVELDVSADSPVIENSVKKAWRAFGRIDALINNAGIRGPYKKSLDLEEEDWDRTYRTNVRGSWLVSKYVCQHMLAFDQEGGSIINISSISGVNRMLPHGAIAYASSKSALNTMTQVMALELGKHKIRVNAVCPGLFKSEITEEIMQKEWLKNVATKIVPLGDFGTTDPALTSLIKYLILGSSNYVTGNIFIVDSGHTLPGVPLYSSL</sequence>
<dbReference type="InterPro" id="IPR020904">
    <property type="entry name" value="Sc_DH/Rdtase_CS"/>
</dbReference>
<dbReference type="InterPro" id="IPR036291">
    <property type="entry name" value="NAD(P)-bd_dom_sf"/>
</dbReference>
<dbReference type="PRINTS" id="PR00081">
    <property type="entry name" value="GDHRDH"/>
</dbReference>
<dbReference type="Proteomes" id="UP001408789">
    <property type="component" value="Unassembled WGS sequence"/>
</dbReference>
<evidence type="ECO:0000313" key="2">
    <source>
        <dbReference type="EMBL" id="KAK9069272.1"/>
    </source>
</evidence>
<comment type="caution">
    <text evidence="2">The sequence shown here is derived from an EMBL/GenBank/DDBJ whole genome shotgun (WGS) entry which is preliminary data.</text>
</comment>
<comment type="similarity">
    <text evidence="1">Belongs to the short-chain dehydrogenases/reductases (SDR) family.</text>
</comment>
<dbReference type="PRINTS" id="PR00080">
    <property type="entry name" value="SDRFAMILY"/>
</dbReference>
<organism evidence="2 3">
    <name type="scientific">Deinandra increscens subsp. villosa</name>
    <dbReference type="NCBI Taxonomy" id="3103831"/>
    <lineage>
        <taxon>Eukaryota</taxon>
        <taxon>Viridiplantae</taxon>
        <taxon>Streptophyta</taxon>
        <taxon>Embryophyta</taxon>
        <taxon>Tracheophyta</taxon>
        <taxon>Spermatophyta</taxon>
        <taxon>Magnoliopsida</taxon>
        <taxon>eudicotyledons</taxon>
        <taxon>Gunneridae</taxon>
        <taxon>Pentapetalae</taxon>
        <taxon>asterids</taxon>
        <taxon>campanulids</taxon>
        <taxon>Asterales</taxon>
        <taxon>Asteraceae</taxon>
        <taxon>Asteroideae</taxon>
        <taxon>Heliantheae alliance</taxon>
        <taxon>Madieae</taxon>
        <taxon>Madiinae</taxon>
        <taxon>Deinandra</taxon>
    </lineage>
</organism>
<gene>
    <name evidence="2" type="ORF">SSX86_013388</name>
</gene>
<dbReference type="EMBL" id="JBCNJP010000014">
    <property type="protein sequence ID" value="KAK9069272.1"/>
    <property type="molecule type" value="Genomic_DNA"/>
</dbReference>
<dbReference type="GO" id="GO:0016616">
    <property type="term" value="F:oxidoreductase activity, acting on the CH-OH group of donors, NAD or NADP as acceptor"/>
    <property type="evidence" value="ECO:0007669"/>
    <property type="project" value="UniProtKB-ARBA"/>
</dbReference>
<accession>A0AAP0DB38</accession>
<dbReference type="FunFam" id="3.40.50.720:FF:000084">
    <property type="entry name" value="Short-chain dehydrogenase reductase"/>
    <property type="match status" value="1"/>
</dbReference>
<keyword evidence="3" id="KW-1185">Reference proteome</keyword>
<dbReference type="CDD" id="cd05233">
    <property type="entry name" value="SDR_c"/>
    <property type="match status" value="1"/>
</dbReference>